<dbReference type="RefSeq" id="WP_172106132.1">
    <property type="nucleotide sequence ID" value="NZ_CP038017.1"/>
</dbReference>
<dbReference type="AlphaFoldDB" id="A0A6M3HU48"/>
<protein>
    <submittedName>
        <fullName evidence="1">Uncharacterized protein</fullName>
    </submittedName>
</protein>
<accession>A0A6M3HU48</accession>
<dbReference type="EMBL" id="CP038017">
    <property type="protein sequence ID" value="QIV93832.1"/>
    <property type="molecule type" value="Genomic_DNA"/>
</dbReference>
<gene>
    <name evidence="1" type="ORF">E3E15_00020</name>
</gene>
<dbReference type="KEGG" id="afri:E3E15_00020"/>
<proteinExistence type="predicted"/>
<reference evidence="1 2" key="1">
    <citation type="submission" date="2019-03" db="EMBL/GenBank/DDBJ databases">
        <title>Complete Genome Sequence of Allofrancisella frigidaquae Strain SYSU 10HL1970 Isolated from Water-Cooling Systems in China.</title>
        <authorList>
            <person name="Ohrman C."/>
            <person name="Uneklint I."/>
            <person name="Sjodin A."/>
        </authorList>
    </citation>
    <scope>NUCLEOTIDE SEQUENCE [LARGE SCALE GENOMIC DNA]</scope>
    <source>
        <strain evidence="1 2">SYSU 10HL1970</strain>
    </source>
</reference>
<sequence length="253" mass="28798">MKKFFVIIGLIFFINMPAFSEPQLVVHPVHIYLANEVSETHSLGSTERDDKFYDVYFRLFNDIAVVLEGDSDITIRDTNSYNGKVVDHRYNAMSDVNCVAVCNGGYDYVDISLDNGKLFWLDKVWKVFGYRYHYCNIGLDVDAVVYYVEKDGNKLKLRVIESDGSKCTFTLSSGTKAGVLADNSKPPESYFYSALSDPDVQQKLITGQLEFVNGELRENGKNNYKLELESNSNLDDHLNQVYTKITGKKVNKR</sequence>
<organism evidence="1 2">
    <name type="scientific">Allofrancisella frigidaquae</name>
    <dbReference type="NCBI Taxonomy" id="1085644"/>
    <lineage>
        <taxon>Bacteria</taxon>
        <taxon>Pseudomonadati</taxon>
        <taxon>Pseudomonadota</taxon>
        <taxon>Gammaproteobacteria</taxon>
        <taxon>Thiotrichales</taxon>
        <taxon>Francisellaceae</taxon>
        <taxon>Allofrancisella</taxon>
    </lineage>
</organism>
<keyword evidence="2" id="KW-1185">Reference proteome</keyword>
<name>A0A6M3HU48_9GAMM</name>
<evidence type="ECO:0000313" key="2">
    <source>
        <dbReference type="Proteomes" id="UP000503320"/>
    </source>
</evidence>
<dbReference type="Proteomes" id="UP000503320">
    <property type="component" value="Chromosome"/>
</dbReference>
<evidence type="ECO:0000313" key="1">
    <source>
        <dbReference type="EMBL" id="QIV93832.1"/>
    </source>
</evidence>